<evidence type="ECO:0000256" key="9">
    <source>
        <dbReference type="ARBA" id="ARBA00022842"/>
    </source>
</evidence>
<feature type="domain" description="Poly A polymerase head" evidence="12">
    <location>
        <begin position="22"/>
        <end position="146"/>
    </location>
</feature>
<organism evidence="14 15">
    <name type="scientific">Sporomusa ovata</name>
    <dbReference type="NCBI Taxonomy" id="2378"/>
    <lineage>
        <taxon>Bacteria</taxon>
        <taxon>Bacillati</taxon>
        <taxon>Bacillota</taxon>
        <taxon>Negativicutes</taxon>
        <taxon>Selenomonadales</taxon>
        <taxon>Sporomusaceae</taxon>
        <taxon>Sporomusa</taxon>
    </lineage>
</organism>
<keyword evidence="8" id="KW-0067">ATP-binding</keyword>
<keyword evidence="6" id="KW-0547">Nucleotide-binding</keyword>
<dbReference type="EC" id="2.7.7.72" evidence="14"/>
<evidence type="ECO:0000256" key="1">
    <source>
        <dbReference type="ARBA" id="ARBA00001946"/>
    </source>
</evidence>
<evidence type="ECO:0000313" key="14">
    <source>
        <dbReference type="EMBL" id="CQR71023.1"/>
    </source>
</evidence>
<accession>A0A0U1KVT6</accession>
<proteinExistence type="inferred from homology"/>
<keyword evidence="7" id="KW-0692">RNA repair</keyword>
<dbReference type="GO" id="GO:0046872">
    <property type="term" value="F:metal ion binding"/>
    <property type="evidence" value="ECO:0007669"/>
    <property type="project" value="UniProtKB-KW"/>
</dbReference>
<evidence type="ECO:0000256" key="4">
    <source>
        <dbReference type="ARBA" id="ARBA00022695"/>
    </source>
</evidence>
<dbReference type="Proteomes" id="UP000049855">
    <property type="component" value="Unassembled WGS sequence"/>
</dbReference>
<evidence type="ECO:0000256" key="10">
    <source>
        <dbReference type="ARBA" id="ARBA00022884"/>
    </source>
</evidence>
<dbReference type="Gene3D" id="1.10.3090.10">
    <property type="entry name" value="cca-adding enzyme, domain 2"/>
    <property type="match status" value="1"/>
</dbReference>
<dbReference type="InterPro" id="IPR032828">
    <property type="entry name" value="PolyA_RNA-bd"/>
</dbReference>
<dbReference type="InterPro" id="IPR043519">
    <property type="entry name" value="NT_sf"/>
</dbReference>
<evidence type="ECO:0000256" key="5">
    <source>
        <dbReference type="ARBA" id="ARBA00022723"/>
    </source>
</evidence>
<dbReference type="CDD" id="cd05398">
    <property type="entry name" value="NT_ClassII-CCAase"/>
    <property type="match status" value="1"/>
</dbReference>
<keyword evidence="3" id="KW-0819">tRNA processing</keyword>
<dbReference type="Pfam" id="PF12627">
    <property type="entry name" value="PolyA_pol_RNAbd"/>
    <property type="match status" value="1"/>
</dbReference>
<dbReference type="PANTHER" id="PTHR47545">
    <property type="entry name" value="MULTIFUNCTIONAL CCA PROTEIN"/>
    <property type="match status" value="1"/>
</dbReference>
<dbReference type="GO" id="GO:0008033">
    <property type="term" value="P:tRNA processing"/>
    <property type="evidence" value="ECO:0007669"/>
    <property type="project" value="UniProtKB-KW"/>
</dbReference>
<dbReference type="Pfam" id="PF01743">
    <property type="entry name" value="PolyA_pol"/>
    <property type="match status" value="1"/>
</dbReference>
<dbReference type="GO" id="GO:0005524">
    <property type="term" value="F:ATP binding"/>
    <property type="evidence" value="ECO:0007669"/>
    <property type="project" value="UniProtKB-KW"/>
</dbReference>
<dbReference type="EC" id="2.7.7.21" evidence="14"/>
<evidence type="ECO:0000256" key="8">
    <source>
        <dbReference type="ARBA" id="ARBA00022840"/>
    </source>
</evidence>
<comment type="cofactor">
    <cofactor evidence="1">
        <name>Mg(2+)</name>
        <dbReference type="ChEBI" id="CHEBI:18420"/>
    </cofactor>
</comment>
<dbReference type="GO" id="GO:0004810">
    <property type="term" value="F:CCA tRNA nucleotidyltransferase activity"/>
    <property type="evidence" value="ECO:0007669"/>
    <property type="project" value="UniProtKB-EC"/>
</dbReference>
<keyword evidence="15" id="KW-1185">Reference proteome</keyword>
<dbReference type="InterPro" id="IPR050124">
    <property type="entry name" value="tRNA_CCA-adding_enzyme"/>
</dbReference>
<dbReference type="Gene3D" id="3.30.460.10">
    <property type="entry name" value="Beta Polymerase, domain 2"/>
    <property type="match status" value="1"/>
</dbReference>
<sequence>MNSNVVTERTFAEIILANGGRLYRVGGCVRDMVRGIAPKDIDFCVVGMVKKNFKKLFPEADECGKSFPVFRLVIDGRACEVAFARTERKVGRGYKGFKIASNPKITIEEDLFRRDTTVNSIAVDSLTGEVIDPFHGIRDIKNKILRATSQHFVDDPIRALRLAGQAARLDFAIDAETLILASVAADELGGEPAERVLAELTKVLHDASAPSRFFKVLVQSNLLPCVFEEIADLPPEQFAIAMDRLDSVAKATSSPKLRFVSLSLVMDHQSIYHWNSRMTLPGDWLTASVTAGKIITLLEVPDPEKIVAAIDTLRRGSLTVAEFDIISQAINLHIPALSPFKALLNLVQDVVPAELKGKDIGEWLRQKRSKVITEVWKKMMLDNGRKSDSIGFGGDKE</sequence>
<dbReference type="SUPFAM" id="SSF81301">
    <property type="entry name" value="Nucleotidyltransferase"/>
    <property type="match status" value="1"/>
</dbReference>
<dbReference type="InterPro" id="IPR002646">
    <property type="entry name" value="PolA_pol_head_dom"/>
</dbReference>
<evidence type="ECO:0000256" key="2">
    <source>
        <dbReference type="ARBA" id="ARBA00022679"/>
    </source>
</evidence>
<keyword evidence="5" id="KW-0479">Metal-binding</keyword>
<dbReference type="AlphaFoldDB" id="A0A0U1KVT6"/>
<evidence type="ECO:0000256" key="11">
    <source>
        <dbReference type="RuleBase" id="RU003953"/>
    </source>
</evidence>
<keyword evidence="4 14" id="KW-0548">Nucleotidyltransferase</keyword>
<reference evidence="15" key="1">
    <citation type="submission" date="2015-03" db="EMBL/GenBank/DDBJ databases">
        <authorList>
            <person name="Nijsse Bart"/>
        </authorList>
    </citation>
    <scope>NUCLEOTIDE SEQUENCE [LARGE SCALE GENOMIC DNA]</scope>
</reference>
<dbReference type="RefSeq" id="WP_021169733.1">
    <property type="nucleotide sequence ID" value="NZ_CTRP01000003.1"/>
</dbReference>
<name>A0A0U1KVT6_9FIRM</name>
<keyword evidence="2 11" id="KW-0808">Transferase</keyword>
<dbReference type="SUPFAM" id="SSF81891">
    <property type="entry name" value="Poly A polymerase C-terminal region-like"/>
    <property type="match status" value="1"/>
</dbReference>
<comment type="similarity">
    <text evidence="11">Belongs to the tRNA nucleotidyltransferase/poly(A) polymerase family.</text>
</comment>
<dbReference type="PANTHER" id="PTHR47545:SF1">
    <property type="entry name" value="MULTIFUNCTIONAL CCA PROTEIN"/>
    <property type="match status" value="1"/>
</dbReference>
<keyword evidence="9" id="KW-0460">Magnesium</keyword>
<evidence type="ECO:0000259" key="13">
    <source>
        <dbReference type="Pfam" id="PF12627"/>
    </source>
</evidence>
<evidence type="ECO:0000313" key="15">
    <source>
        <dbReference type="Proteomes" id="UP000049855"/>
    </source>
</evidence>
<gene>
    <name evidence="14" type="ORF">SpAn4DRAFT_2001</name>
</gene>
<dbReference type="GO" id="GO:0042245">
    <property type="term" value="P:RNA repair"/>
    <property type="evidence" value="ECO:0007669"/>
    <property type="project" value="UniProtKB-KW"/>
</dbReference>
<feature type="domain" description="tRNA nucleotidyltransferase/poly(A) polymerase RNA and SrmB- binding" evidence="13">
    <location>
        <begin position="170"/>
        <end position="231"/>
    </location>
</feature>
<dbReference type="EMBL" id="CTRP01000003">
    <property type="protein sequence ID" value="CQR71023.1"/>
    <property type="molecule type" value="Genomic_DNA"/>
</dbReference>
<dbReference type="GO" id="GO:0003723">
    <property type="term" value="F:RNA binding"/>
    <property type="evidence" value="ECO:0007669"/>
    <property type="project" value="UniProtKB-KW"/>
</dbReference>
<evidence type="ECO:0000256" key="7">
    <source>
        <dbReference type="ARBA" id="ARBA00022800"/>
    </source>
</evidence>
<protein>
    <submittedName>
        <fullName evidence="14">tRNA nucleotidyltransferase</fullName>
        <ecNumber evidence="14">2.7.7.21</ecNumber>
        <ecNumber evidence="14">2.7.7.72</ecNumber>
    </submittedName>
</protein>
<evidence type="ECO:0000259" key="12">
    <source>
        <dbReference type="Pfam" id="PF01743"/>
    </source>
</evidence>
<evidence type="ECO:0000256" key="6">
    <source>
        <dbReference type="ARBA" id="ARBA00022741"/>
    </source>
</evidence>
<evidence type="ECO:0000256" key="3">
    <source>
        <dbReference type="ARBA" id="ARBA00022694"/>
    </source>
</evidence>
<keyword evidence="10 11" id="KW-0694">RNA-binding</keyword>